<dbReference type="RefSeq" id="WP_345095139.1">
    <property type="nucleotide sequence ID" value="NZ_BAABCS010000021.1"/>
</dbReference>
<dbReference type="PROSITE" id="PS50109">
    <property type="entry name" value="HIS_KIN"/>
    <property type="match status" value="1"/>
</dbReference>
<dbReference type="Gene3D" id="1.10.287.130">
    <property type="match status" value="1"/>
</dbReference>
<feature type="domain" description="Histidine kinase" evidence="7">
    <location>
        <begin position="142"/>
        <end position="361"/>
    </location>
</feature>
<dbReference type="Pfam" id="PF00512">
    <property type="entry name" value="HisKA"/>
    <property type="match status" value="1"/>
</dbReference>
<dbReference type="InterPro" id="IPR003594">
    <property type="entry name" value="HATPase_dom"/>
</dbReference>
<sequence length="363" mass="42096">MFEQIRNKYLYNKTQIVVLDKQGIVLHSDDLLYKIQKQTSISNFHPFFETIIFLIDSEYNEFTFSCIHIDYEGVKKTIDIIFNSGSKNENHFLIFIDFTDHYDNFQSIAQEKNESVLNFHLSELRNQQLESEKNFKNKFLANVSHDLKTPIWGLKFFLNFLEKTNLTDEQLDYVKTLKDTTSHIHHLVQDLLDLSKIESGQMNIVYEKFSLKEGINNLLSVIKLKVEKKNLEFRVNIQEKITDELIGDKIRLNQILINLLDNSIKFTKKGSITFEMNLKSSDSDFLTLQIIVKDTGSGIEAPQKSDVFKSFKKLHNFKKIEGLGLGLSIVSNLVELMDGKIDYQTEPGKGTTFEVILPFEIAK</sequence>
<keyword evidence="4" id="KW-0808">Transferase</keyword>
<dbReference type="PANTHER" id="PTHR43711">
    <property type="entry name" value="TWO-COMPONENT HISTIDINE KINASE"/>
    <property type="match status" value="1"/>
</dbReference>
<evidence type="ECO:0000256" key="6">
    <source>
        <dbReference type="ARBA" id="ARBA00023012"/>
    </source>
</evidence>
<dbReference type="InterPro" id="IPR050736">
    <property type="entry name" value="Sensor_HK_Regulatory"/>
</dbReference>
<gene>
    <name evidence="8" type="ORF">GCM10022388_25120</name>
</gene>
<dbReference type="InterPro" id="IPR003661">
    <property type="entry name" value="HisK_dim/P_dom"/>
</dbReference>
<evidence type="ECO:0000256" key="1">
    <source>
        <dbReference type="ARBA" id="ARBA00000085"/>
    </source>
</evidence>
<dbReference type="PRINTS" id="PR00344">
    <property type="entry name" value="BCTRLSENSOR"/>
</dbReference>
<evidence type="ECO:0000313" key="8">
    <source>
        <dbReference type="EMBL" id="GAA4057396.1"/>
    </source>
</evidence>
<dbReference type="SUPFAM" id="SSF47384">
    <property type="entry name" value="Homodimeric domain of signal transducing histidine kinase"/>
    <property type="match status" value="1"/>
</dbReference>
<name>A0ABP7V2M6_9FLAO</name>
<dbReference type="PANTHER" id="PTHR43711:SF26">
    <property type="entry name" value="SENSOR HISTIDINE KINASE RCSC"/>
    <property type="match status" value="1"/>
</dbReference>
<dbReference type="SMART" id="SM00387">
    <property type="entry name" value="HATPase_c"/>
    <property type="match status" value="1"/>
</dbReference>
<dbReference type="Gene3D" id="3.30.565.10">
    <property type="entry name" value="Histidine kinase-like ATPase, C-terminal domain"/>
    <property type="match status" value="1"/>
</dbReference>
<protein>
    <recommendedName>
        <fullName evidence="2">histidine kinase</fullName>
        <ecNumber evidence="2">2.7.13.3</ecNumber>
    </recommendedName>
</protein>
<keyword evidence="9" id="KW-1185">Reference proteome</keyword>
<dbReference type="SMART" id="SM00388">
    <property type="entry name" value="HisKA"/>
    <property type="match status" value="1"/>
</dbReference>
<dbReference type="CDD" id="cd00082">
    <property type="entry name" value="HisKA"/>
    <property type="match status" value="1"/>
</dbReference>
<dbReference type="SUPFAM" id="SSF55874">
    <property type="entry name" value="ATPase domain of HSP90 chaperone/DNA topoisomerase II/histidine kinase"/>
    <property type="match status" value="1"/>
</dbReference>
<keyword evidence="6" id="KW-0902">Two-component regulatory system</keyword>
<dbReference type="Proteomes" id="UP001500426">
    <property type="component" value="Unassembled WGS sequence"/>
</dbReference>
<evidence type="ECO:0000313" key="9">
    <source>
        <dbReference type="Proteomes" id="UP001500426"/>
    </source>
</evidence>
<evidence type="ECO:0000259" key="7">
    <source>
        <dbReference type="PROSITE" id="PS50109"/>
    </source>
</evidence>
<comment type="caution">
    <text evidence="8">The sequence shown here is derived from an EMBL/GenBank/DDBJ whole genome shotgun (WGS) entry which is preliminary data.</text>
</comment>
<evidence type="ECO:0000256" key="4">
    <source>
        <dbReference type="ARBA" id="ARBA00022679"/>
    </source>
</evidence>
<keyword evidence="5" id="KW-0418">Kinase</keyword>
<comment type="catalytic activity">
    <reaction evidence="1">
        <text>ATP + protein L-histidine = ADP + protein N-phospho-L-histidine.</text>
        <dbReference type="EC" id="2.7.13.3"/>
    </reaction>
</comment>
<dbReference type="Pfam" id="PF02518">
    <property type="entry name" value="HATPase_c"/>
    <property type="match status" value="1"/>
</dbReference>
<evidence type="ECO:0000256" key="3">
    <source>
        <dbReference type="ARBA" id="ARBA00022553"/>
    </source>
</evidence>
<dbReference type="InterPro" id="IPR036890">
    <property type="entry name" value="HATPase_C_sf"/>
</dbReference>
<dbReference type="EMBL" id="BAABCS010000021">
    <property type="protein sequence ID" value="GAA4057396.1"/>
    <property type="molecule type" value="Genomic_DNA"/>
</dbReference>
<proteinExistence type="predicted"/>
<dbReference type="InterPro" id="IPR036097">
    <property type="entry name" value="HisK_dim/P_sf"/>
</dbReference>
<dbReference type="InterPro" id="IPR004358">
    <property type="entry name" value="Sig_transdc_His_kin-like_C"/>
</dbReference>
<organism evidence="8 9">
    <name type="scientific">Flavobacterium chungnamense</name>
    <dbReference type="NCBI Taxonomy" id="706182"/>
    <lineage>
        <taxon>Bacteria</taxon>
        <taxon>Pseudomonadati</taxon>
        <taxon>Bacteroidota</taxon>
        <taxon>Flavobacteriia</taxon>
        <taxon>Flavobacteriales</taxon>
        <taxon>Flavobacteriaceae</taxon>
        <taxon>Flavobacterium</taxon>
    </lineage>
</organism>
<dbReference type="InterPro" id="IPR005467">
    <property type="entry name" value="His_kinase_dom"/>
</dbReference>
<evidence type="ECO:0000256" key="2">
    <source>
        <dbReference type="ARBA" id="ARBA00012438"/>
    </source>
</evidence>
<evidence type="ECO:0000256" key="5">
    <source>
        <dbReference type="ARBA" id="ARBA00022777"/>
    </source>
</evidence>
<dbReference type="EC" id="2.7.13.3" evidence="2"/>
<accession>A0ABP7V2M6</accession>
<reference evidence="9" key="1">
    <citation type="journal article" date="2019" name="Int. J. Syst. Evol. Microbiol.">
        <title>The Global Catalogue of Microorganisms (GCM) 10K type strain sequencing project: providing services to taxonomists for standard genome sequencing and annotation.</title>
        <authorList>
            <consortium name="The Broad Institute Genomics Platform"/>
            <consortium name="The Broad Institute Genome Sequencing Center for Infectious Disease"/>
            <person name="Wu L."/>
            <person name="Ma J."/>
        </authorList>
    </citation>
    <scope>NUCLEOTIDE SEQUENCE [LARGE SCALE GENOMIC DNA]</scope>
    <source>
        <strain evidence="9">JCM 17068</strain>
    </source>
</reference>
<keyword evidence="3" id="KW-0597">Phosphoprotein</keyword>